<dbReference type="EMBL" id="BK015450">
    <property type="protein sequence ID" value="DAE07445.1"/>
    <property type="molecule type" value="Genomic_DNA"/>
</dbReference>
<accession>A0A8S5PLJ1</accession>
<protein>
    <submittedName>
        <fullName evidence="1">Uncharacterized protein</fullName>
    </submittedName>
</protein>
<organism evidence="1">
    <name type="scientific">Siphoviridae sp. ctRcp9</name>
    <dbReference type="NCBI Taxonomy" id="2825504"/>
    <lineage>
        <taxon>Viruses</taxon>
        <taxon>Duplodnaviria</taxon>
        <taxon>Heunggongvirae</taxon>
        <taxon>Uroviricota</taxon>
        <taxon>Caudoviricetes</taxon>
    </lineage>
</organism>
<reference evidence="1" key="1">
    <citation type="journal article" date="2021" name="Proc. Natl. Acad. Sci. U.S.A.">
        <title>A Catalog of Tens of Thousands of Viruses from Human Metagenomes Reveals Hidden Associations with Chronic Diseases.</title>
        <authorList>
            <person name="Tisza M.J."/>
            <person name="Buck C.B."/>
        </authorList>
    </citation>
    <scope>NUCLEOTIDE SEQUENCE</scope>
    <source>
        <strain evidence="1">CtRcp9</strain>
    </source>
</reference>
<sequence length="30" mass="3514">MGSLLSYQAFKHLLLHVIVYTPLKCLQSFY</sequence>
<name>A0A8S5PLJ1_9CAUD</name>
<proteinExistence type="predicted"/>
<evidence type="ECO:0000313" key="1">
    <source>
        <dbReference type="EMBL" id="DAE07445.1"/>
    </source>
</evidence>